<dbReference type="PANTHER" id="PTHR12132">
    <property type="entry name" value="DNA REPAIR AND RECOMBINATION PROTEIN RAD52, RAD59"/>
    <property type="match status" value="1"/>
</dbReference>
<sequence length="303" mass="33854">MSPVVKRGRKADEVNDPSEGTTQPRGKTRVMSLTDADVASGSSSSLAVLGRPLGPEYVQRRPGPGGSKLSYLSSADAISLANDMFGHDGWSSEVIEQSCESRTEGNPRTGPNFPRWNRLWRGDKRNTRAEAMEKAVKEAETDALKRALRIFGEALGNCLYSKPYLSWIEKVRAREGKQDETKHYTADILVRKPRVVVSRAVNPLFPFHGRAVSPVRADNQTLDSKHYNPEHHPEFRAMEITPKGVHGGRRSTCEATLKRLQLSTAFTRRFNTTGGARVTHPPDPHATATPRTHRWARDWKEHV</sequence>
<evidence type="ECO:0000256" key="2">
    <source>
        <dbReference type="ARBA" id="ARBA00022763"/>
    </source>
</evidence>
<dbReference type="SUPFAM" id="SSF54768">
    <property type="entry name" value="dsRNA-binding domain-like"/>
    <property type="match status" value="1"/>
</dbReference>
<keyword evidence="4" id="KW-0234">DNA repair</keyword>
<dbReference type="OrthoDB" id="5084029at2759"/>
<dbReference type="AlphaFoldDB" id="A0A9P8SKS9"/>
<evidence type="ECO:0000313" key="6">
    <source>
        <dbReference type="EMBL" id="KAH0966723.1"/>
    </source>
</evidence>
<feature type="region of interest" description="Disordered" evidence="5">
    <location>
        <begin position="1"/>
        <end position="32"/>
    </location>
</feature>
<dbReference type="GO" id="GO:0045002">
    <property type="term" value="P:double-strand break repair via single-strand annealing"/>
    <property type="evidence" value="ECO:0007669"/>
    <property type="project" value="TreeGrafter"/>
</dbReference>
<accession>A0A9P8SKS9</accession>
<evidence type="ECO:0000256" key="5">
    <source>
        <dbReference type="SAM" id="MobiDB-lite"/>
    </source>
</evidence>
<dbReference type="EMBL" id="JAIZPD010000002">
    <property type="protein sequence ID" value="KAH0966723.1"/>
    <property type="molecule type" value="Genomic_DNA"/>
</dbReference>
<organism evidence="6 7">
    <name type="scientific">Hirsutella rhossiliensis</name>
    <dbReference type="NCBI Taxonomy" id="111463"/>
    <lineage>
        <taxon>Eukaryota</taxon>
        <taxon>Fungi</taxon>
        <taxon>Dikarya</taxon>
        <taxon>Ascomycota</taxon>
        <taxon>Pezizomycotina</taxon>
        <taxon>Sordariomycetes</taxon>
        <taxon>Hypocreomycetidae</taxon>
        <taxon>Hypocreales</taxon>
        <taxon>Ophiocordycipitaceae</taxon>
        <taxon>Hirsutella</taxon>
    </lineage>
</organism>
<reference evidence="6" key="1">
    <citation type="submission" date="2021-09" db="EMBL/GenBank/DDBJ databases">
        <title>A high-quality genome of the endoparasitic fungus Hirsutella rhossiliensis with a comparison of Hirsutella genomes reveals transposable elements contributing to genome size variation.</title>
        <authorList>
            <person name="Lin R."/>
            <person name="Jiao Y."/>
            <person name="Sun X."/>
            <person name="Ling J."/>
            <person name="Xie B."/>
            <person name="Cheng X."/>
        </authorList>
    </citation>
    <scope>NUCLEOTIDE SEQUENCE</scope>
    <source>
        <strain evidence="6">HR02</strain>
    </source>
</reference>
<dbReference type="GO" id="GO:0006312">
    <property type="term" value="P:mitotic recombination"/>
    <property type="evidence" value="ECO:0007669"/>
    <property type="project" value="TreeGrafter"/>
</dbReference>
<dbReference type="InterPro" id="IPR042525">
    <property type="entry name" value="Rad52_Rad59_Rad22_sf"/>
</dbReference>
<dbReference type="GO" id="GO:0005634">
    <property type="term" value="C:nucleus"/>
    <property type="evidence" value="ECO:0007669"/>
    <property type="project" value="TreeGrafter"/>
</dbReference>
<evidence type="ECO:0000256" key="1">
    <source>
        <dbReference type="ARBA" id="ARBA00006638"/>
    </source>
</evidence>
<dbReference type="RefSeq" id="XP_044724236.1">
    <property type="nucleotide sequence ID" value="XM_044860603.1"/>
</dbReference>
<comment type="similarity">
    <text evidence="1">Belongs to the RAD52 family.</text>
</comment>
<dbReference type="Proteomes" id="UP000824596">
    <property type="component" value="Unassembled WGS sequence"/>
</dbReference>
<gene>
    <name evidence="6" type="ORF">HRG_02132</name>
</gene>
<dbReference type="InterPro" id="IPR041247">
    <property type="entry name" value="Rad52_fam"/>
</dbReference>
<dbReference type="InterPro" id="IPR007232">
    <property type="entry name" value="Rad52_Rad59_Rad22"/>
</dbReference>
<dbReference type="GeneID" id="68351261"/>
<evidence type="ECO:0000256" key="3">
    <source>
        <dbReference type="ARBA" id="ARBA00023172"/>
    </source>
</evidence>
<evidence type="ECO:0000313" key="7">
    <source>
        <dbReference type="Proteomes" id="UP000824596"/>
    </source>
</evidence>
<keyword evidence="2" id="KW-0227">DNA damage</keyword>
<evidence type="ECO:0000256" key="4">
    <source>
        <dbReference type="ARBA" id="ARBA00023204"/>
    </source>
</evidence>
<proteinExistence type="inferred from homology"/>
<dbReference type="Gene3D" id="3.30.390.80">
    <property type="entry name" value="DNA repair protein Rad52/59/22"/>
    <property type="match status" value="2"/>
</dbReference>
<comment type="caution">
    <text evidence="6">The sequence shown here is derived from an EMBL/GenBank/DDBJ whole genome shotgun (WGS) entry which is preliminary data.</text>
</comment>
<dbReference type="PANTHER" id="PTHR12132:SF1">
    <property type="entry name" value="DNA REPAIR PROTEIN RAD52 HOMOLOG"/>
    <property type="match status" value="1"/>
</dbReference>
<keyword evidence="7" id="KW-1185">Reference proteome</keyword>
<protein>
    <submittedName>
        <fullName evidence="6">Rad52/22 family double-strand break repair protein</fullName>
    </submittedName>
</protein>
<dbReference type="Pfam" id="PF04098">
    <property type="entry name" value="Rad52_Rad22"/>
    <property type="match status" value="2"/>
</dbReference>
<name>A0A9P8SKS9_9HYPO</name>
<keyword evidence="3" id="KW-0233">DNA recombination</keyword>
<dbReference type="GO" id="GO:0000724">
    <property type="term" value="P:double-strand break repair via homologous recombination"/>
    <property type="evidence" value="ECO:0007669"/>
    <property type="project" value="TreeGrafter"/>
</dbReference>